<dbReference type="EMBL" id="QAAD01000025">
    <property type="protein sequence ID" value="PTN05924.1"/>
    <property type="molecule type" value="Genomic_DNA"/>
</dbReference>
<accession>A0A2T5BXQ0</accession>
<keyword evidence="2" id="KW-0378">Hydrolase</keyword>
<dbReference type="GO" id="GO:0006508">
    <property type="term" value="P:proteolysis"/>
    <property type="evidence" value="ECO:0007669"/>
    <property type="project" value="UniProtKB-KW"/>
</dbReference>
<dbReference type="InterPro" id="IPR051201">
    <property type="entry name" value="Chloro_Bact_Ser_Proteases"/>
</dbReference>
<protein>
    <submittedName>
        <fullName evidence="4">Trypsin-like peptidase</fullName>
    </submittedName>
</protein>
<sequence length="302" mass="32804">MKRITKLKLLAVYLLFCGLVTRGGEAAAQSYPNQWTDWEKPLIEQADSIIKAGTSVSQEEAREQAAPNVGPVKLSLHQKKNEKRLSTPDLYRKVAAATVIMTDACLCDNCDQLHIFPATGYLISPEGVCVTNYHVLNYFMNRDGHFKPQAFVACMHDGRTLAVRKVLLAAPEYDLAILQLDTSNEKLPFLSLAEEAEIGDDAFIVSHPQGMYYTLSQGIVTGKQNIGFPTFDGKSTIGRDVMTISADFATGSSGAAIVNTAGNVIGTVSATRTLFHTGLPDKPVQMVVKTAIPVASLKKLIQ</sequence>
<dbReference type="AlphaFoldDB" id="A0A2T5BXQ0"/>
<dbReference type="InterPro" id="IPR001940">
    <property type="entry name" value="Peptidase_S1C"/>
</dbReference>
<dbReference type="PANTHER" id="PTHR43343">
    <property type="entry name" value="PEPTIDASE S12"/>
    <property type="match status" value="1"/>
</dbReference>
<dbReference type="RefSeq" id="WP_107823681.1">
    <property type="nucleotide sequence ID" value="NZ_QAAD01000025.1"/>
</dbReference>
<gene>
    <name evidence="4" type="ORF">C8N47_12521</name>
</gene>
<dbReference type="PANTHER" id="PTHR43343:SF3">
    <property type="entry name" value="PROTEASE DO-LIKE 8, CHLOROPLASTIC"/>
    <property type="match status" value="1"/>
</dbReference>
<name>A0A2T5BXQ0_9BACT</name>
<evidence type="ECO:0000256" key="2">
    <source>
        <dbReference type="ARBA" id="ARBA00022801"/>
    </source>
</evidence>
<dbReference type="Pfam" id="PF13365">
    <property type="entry name" value="Trypsin_2"/>
    <property type="match status" value="1"/>
</dbReference>
<organism evidence="4 5">
    <name type="scientific">Mangrovibacterium marinum</name>
    <dbReference type="NCBI Taxonomy" id="1639118"/>
    <lineage>
        <taxon>Bacteria</taxon>
        <taxon>Pseudomonadati</taxon>
        <taxon>Bacteroidota</taxon>
        <taxon>Bacteroidia</taxon>
        <taxon>Marinilabiliales</taxon>
        <taxon>Prolixibacteraceae</taxon>
        <taxon>Mangrovibacterium</taxon>
    </lineage>
</organism>
<dbReference type="SUPFAM" id="SSF50494">
    <property type="entry name" value="Trypsin-like serine proteases"/>
    <property type="match status" value="1"/>
</dbReference>
<evidence type="ECO:0000313" key="5">
    <source>
        <dbReference type="Proteomes" id="UP000243525"/>
    </source>
</evidence>
<keyword evidence="3" id="KW-0732">Signal</keyword>
<reference evidence="4 5" key="1">
    <citation type="submission" date="2018-04" db="EMBL/GenBank/DDBJ databases">
        <title>Genomic Encyclopedia of Archaeal and Bacterial Type Strains, Phase II (KMG-II): from individual species to whole genera.</title>
        <authorList>
            <person name="Goeker M."/>
        </authorList>
    </citation>
    <scope>NUCLEOTIDE SEQUENCE [LARGE SCALE GENOMIC DNA]</scope>
    <source>
        <strain evidence="4 5">DSM 28823</strain>
    </source>
</reference>
<dbReference type="InterPro" id="IPR009003">
    <property type="entry name" value="Peptidase_S1_PA"/>
</dbReference>
<evidence type="ECO:0000313" key="4">
    <source>
        <dbReference type="EMBL" id="PTN05924.1"/>
    </source>
</evidence>
<feature type="chain" id="PRO_5015642856" evidence="3">
    <location>
        <begin position="27"/>
        <end position="302"/>
    </location>
</feature>
<dbReference type="Gene3D" id="2.40.10.120">
    <property type="match status" value="1"/>
</dbReference>
<keyword evidence="5" id="KW-1185">Reference proteome</keyword>
<feature type="signal peptide" evidence="3">
    <location>
        <begin position="1"/>
        <end position="26"/>
    </location>
</feature>
<keyword evidence="1" id="KW-0645">Protease</keyword>
<evidence type="ECO:0000256" key="3">
    <source>
        <dbReference type="SAM" id="SignalP"/>
    </source>
</evidence>
<comment type="caution">
    <text evidence="4">The sequence shown here is derived from an EMBL/GenBank/DDBJ whole genome shotgun (WGS) entry which is preliminary data.</text>
</comment>
<dbReference type="GO" id="GO:0004252">
    <property type="term" value="F:serine-type endopeptidase activity"/>
    <property type="evidence" value="ECO:0007669"/>
    <property type="project" value="InterPro"/>
</dbReference>
<proteinExistence type="predicted"/>
<dbReference type="OrthoDB" id="636533at2"/>
<dbReference type="Proteomes" id="UP000243525">
    <property type="component" value="Unassembled WGS sequence"/>
</dbReference>
<dbReference type="PRINTS" id="PR00834">
    <property type="entry name" value="PROTEASES2C"/>
</dbReference>
<evidence type="ECO:0000256" key="1">
    <source>
        <dbReference type="ARBA" id="ARBA00022670"/>
    </source>
</evidence>